<evidence type="ECO:0000313" key="4">
    <source>
        <dbReference type="EMBL" id="CAI5757031.1"/>
    </source>
</evidence>
<keyword evidence="5" id="KW-1185">Reference proteome</keyword>
<dbReference type="GO" id="GO:0005524">
    <property type="term" value="F:ATP binding"/>
    <property type="evidence" value="ECO:0007669"/>
    <property type="project" value="UniProtKB-KW"/>
</dbReference>
<dbReference type="AlphaFoldDB" id="A0A9W4TUX7"/>
<dbReference type="InterPro" id="IPR005654">
    <property type="entry name" value="ATPase_AFG1-like"/>
</dbReference>
<sequence>MRLNRSFIRFTSSGIQGVEGRLPIIQQEHDFTALSITDPYVLYQNYTQRGILKKDDAQLRVMKEFQRLYFRVIDYKPPEELSIKLSLLLRKLEIKNNHSKFNIFKKDPRIRRTEIIKSMTDEEELIQLASPKGLLINGDVGSGKSLLTDIFASSLPHKSKMRWHYNNFILWVFNEMHNIQQEGNYRKNDFKMENEFLLYEIAQKMIEKNTILILDEFVLPDIAAANIVKILFTFYFKLGGVLIATSNKLPEELYSNQFQKMKFKNFVNILNTKCVTIDMKSEVDYRTKFAIESLMKPNLIIRKDNQSHDKKWEELIKQEVLKTDSSKSIAELGKRESITVYNRKTEIVSFGNGVCYLDFDKLCRGLTSSSDCITIASKYHTIILDNVPIMTYKMKNEARRFITLLDAIYESKCQFYMRSEVGVDHLFFPDMLNKDNDEIMDYLRSQKYEIDDNRLQVQDEETFAKTSIAMMNPYRPNTSTYDQSHTEHFEETITKSNYSNTKAFTGDDEKFAFKRAVSRIKEMVGSDIWRSENRWIPIDDTMRPWERKTHNNEMKNTKNSDFDQYRLEDQLKIINKI</sequence>
<organism evidence="4 5">
    <name type="scientific">Candida verbasci</name>
    <dbReference type="NCBI Taxonomy" id="1227364"/>
    <lineage>
        <taxon>Eukaryota</taxon>
        <taxon>Fungi</taxon>
        <taxon>Dikarya</taxon>
        <taxon>Ascomycota</taxon>
        <taxon>Saccharomycotina</taxon>
        <taxon>Pichiomycetes</taxon>
        <taxon>Debaryomycetaceae</taxon>
        <taxon>Candida/Lodderomyces clade</taxon>
        <taxon>Candida</taxon>
    </lineage>
</organism>
<dbReference type="SUPFAM" id="SSF52540">
    <property type="entry name" value="P-loop containing nucleoside triphosphate hydrolases"/>
    <property type="match status" value="1"/>
</dbReference>
<keyword evidence="3" id="KW-0067">ATP-binding</keyword>
<keyword evidence="2" id="KW-0547">Nucleotide-binding</keyword>
<evidence type="ECO:0000256" key="2">
    <source>
        <dbReference type="ARBA" id="ARBA00022741"/>
    </source>
</evidence>
<dbReference type="InterPro" id="IPR027417">
    <property type="entry name" value="P-loop_NTPase"/>
</dbReference>
<dbReference type="FunFam" id="3.40.50.300:FF:002222">
    <property type="entry name" value="AFG1-family ATPase, variant"/>
    <property type="match status" value="1"/>
</dbReference>
<comment type="caution">
    <text evidence="4">The sequence shown here is derived from an EMBL/GenBank/DDBJ whole genome shotgun (WGS) entry which is preliminary data.</text>
</comment>
<dbReference type="GO" id="GO:0016887">
    <property type="term" value="F:ATP hydrolysis activity"/>
    <property type="evidence" value="ECO:0007669"/>
    <property type="project" value="InterPro"/>
</dbReference>
<dbReference type="OrthoDB" id="548867at2759"/>
<protein>
    <submittedName>
        <fullName evidence="4">Uncharacterized protein</fullName>
    </submittedName>
</protein>
<dbReference type="GO" id="GO:0005739">
    <property type="term" value="C:mitochondrion"/>
    <property type="evidence" value="ECO:0007669"/>
    <property type="project" value="TreeGrafter"/>
</dbReference>
<evidence type="ECO:0000313" key="5">
    <source>
        <dbReference type="Proteomes" id="UP001152885"/>
    </source>
</evidence>
<dbReference type="EMBL" id="CANTUO010000001">
    <property type="protein sequence ID" value="CAI5757031.1"/>
    <property type="molecule type" value="Genomic_DNA"/>
</dbReference>
<proteinExistence type="inferred from homology"/>
<comment type="similarity">
    <text evidence="1">Belongs to the AFG1 ATPase family.</text>
</comment>
<accession>A0A9W4TUX7</accession>
<gene>
    <name evidence="4" type="ORF">CANVERA_P1548</name>
</gene>
<evidence type="ECO:0000256" key="3">
    <source>
        <dbReference type="ARBA" id="ARBA00022840"/>
    </source>
</evidence>
<name>A0A9W4TUX7_9ASCO</name>
<dbReference type="PANTHER" id="PTHR12169">
    <property type="entry name" value="ATPASE N2B"/>
    <property type="match status" value="1"/>
</dbReference>
<dbReference type="PANTHER" id="PTHR12169:SF2">
    <property type="entry name" value="AFG1P"/>
    <property type="match status" value="1"/>
</dbReference>
<reference evidence="4" key="1">
    <citation type="submission" date="2022-12" db="EMBL/GenBank/DDBJ databases">
        <authorList>
            <person name="Brejova B."/>
        </authorList>
    </citation>
    <scope>NUCLEOTIDE SEQUENCE</scope>
</reference>
<dbReference type="NCBIfam" id="NF040713">
    <property type="entry name" value="ZapE"/>
    <property type="match status" value="1"/>
</dbReference>
<dbReference type="Gene3D" id="3.40.50.300">
    <property type="entry name" value="P-loop containing nucleotide triphosphate hydrolases"/>
    <property type="match status" value="1"/>
</dbReference>
<dbReference type="Pfam" id="PF03969">
    <property type="entry name" value="AFG1_ATPase"/>
    <property type="match status" value="1"/>
</dbReference>
<dbReference type="Proteomes" id="UP001152885">
    <property type="component" value="Unassembled WGS sequence"/>
</dbReference>
<evidence type="ECO:0000256" key="1">
    <source>
        <dbReference type="ARBA" id="ARBA00010322"/>
    </source>
</evidence>